<accession>A0AA40I6Y2</accession>
<organism evidence="2 3">
    <name type="scientific">Cnephaeus nilssonii</name>
    <name type="common">Northern bat</name>
    <name type="synonym">Eptesicus nilssonii</name>
    <dbReference type="NCBI Taxonomy" id="3371016"/>
    <lineage>
        <taxon>Eukaryota</taxon>
        <taxon>Metazoa</taxon>
        <taxon>Chordata</taxon>
        <taxon>Craniata</taxon>
        <taxon>Vertebrata</taxon>
        <taxon>Euteleostomi</taxon>
        <taxon>Mammalia</taxon>
        <taxon>Eutheria</taxon>
        <taxon>Laurasiatheria</taxon>
        <taxon>Chiroptera</taxon>
        <taxon>Yangochiroptera</taxon>
        <taxon>Vespertilionidae</taxon>
        <taxon>Cnephaeus</taxon>
    </lineage>
</organism>
<dbReference type="InterPro" id="IPR009078">
    <property type="entry name" value="Ferritin-like_SF"/>
</dbReference>
<feature type="compositionally biased region" description="Basic and acidic residues" evidence="1">
    <location>
        <begin position="21"/>
        <end position="31"/>
    </location>
</feature>
<feature type="region of interest" description="Disordered" evidence="1">
    <location>
        <begin position="1"/>
        <end position="66"/>
    </location>
</feature>
<name>A0AA40I6Y2_CNENI</name>
<protein>
    <submittedName>
        <fullName evidence="2">Uncharacterized protein</fullName>
    </submittedName>
</protein>
<evidence type="ECO:0000256" key="1">
    <source>
        <dbReference type="SAM" id="MobiDB-lite"/>
    </source>
</evidence>
<dbReference type="EMBL" id="JAULJE010000004">
    <property type="protein sequence ID" value="KAK1344183.1"/>
    <property type="molecule type" value="Genomic_DNA"/>
</dbReference>
<reference evidence="2" key="1">
    <citation type="submission" date="2023-06" db="EMBL/GenBank/DDBJ databases">
        <title>Reference genome for the Northern bat (Eptesicus nilssonii), a most northern bat species.</title>
        <authorList>
            <person name="Laine V.N."/>
            <person name="Pulliainen A.T."/>
            <person name="Lilley T.M."/>
        </authorList>
    </citation>
    <scope>NUCLEOTIDE SEQUENCE</scope>
    <source>
        <strain evidence="2">BLF_Eptnil</strain>
        <tissue evidence="2">Kidney</tissue>
    </source>
</reference>
<evidence type="ECO:0000313" key="3">
    <source>
        <dbReference type="Proteomes" id="UP001177744"/>
    </source>
</evidence>
<dbReference type="Proteomes" id="UP001177744">
    <property type="component" value="Unassembled WGS sequence"/>
</dbReference>
<comment type="caution">
    <text evidence="2">The sequence shown here is derived from an EMBL/GenBank/DDBJ whole genome shotgun (WGS) entry which is preliminary data.</text>
</comment>
<dbReference type="Gene3D" id="1.20.1260.10">
    <property type="match status" value="1"/>
</dbReference>
<dbReference type="SUPFAM" id="SSF47240">
    <property type="entry name" value="Ferritin-like"/>
    <property type="match status" value="1"/>
</dbReference>
<evidence type="ECO:0000313" key="2">
    <source>
        <dbReference type="EMBL" id="KAK1344183.1"/>
    </source>
</evidence>
<sequence>MGPATPPGVPMGPATPPQGADRPRHPGERRHGPCHAPRGADRPGTPGSGGMGRATHPRGADRPRHPRAVAWARPLGTAILIFSTADMPPGVPPPASCRPNRGHSGGEHVVIKKLLESVPSAVPDLSLASIVFGWNRPRDAPSSSLQPLSSVLSSHHLQNHLQDQPTHWVFSYLYPLLRNNHELPNSSELFHRGGGFGQLPGLHRPASCTSLSLGFYFDLEYRRAEASQDEWVKLWAMEAALSLERNLNQALWELQILGSTCADPQLCDFLEITSGVRK</sequence>
<dbReference type="InterPro" id="IPR012347">
    <property type="entry name" value="Ferritin-like"/>
</dbReference>
<keyword evidence="3" id="KW-1185">Reference proteome</keyword>
<gene>
    <name evidence="2" type="ORF">QTO34_014748</name>
</gene>
<feature type="compositionally biased region" description="Pro residues" evidence="1">
    <location>
        <begin position="1"/>
        <end position="16"/>
    </location>
</feature>
<dbReference type="AlphaFoldDB" id="A0AA40I6Y2"/>
<proteinExistence type="predicted"/>